<feature type="transmembrane region" description="Helical" evidence="12">
    <location>
        <begin position="184"/>
        <end position="209"/>
    </location>
</feature>
<keyword evidence="9" id="KW-0443">Lipid metabolism</keyword>
<dbReference type="PRINTS" id="PR00075">
    <property type="entry name" value="FACDDSATRASE"/>
</dbReference>
<keyword evidence="4 12" id="KW-0812">Transmembrane</keyword>
<keyword evidence="7" id="KW-0560">Oxidoreductase</keyword>
<keyword evidence="8" id="KW-0408">Iron</keyword>
<feature type="transmembrane region" description="Helical" evidence="12">
    <location>
        <begin position="159"/>
        <end position="178"/>
    </location>
</feature>
<evidence type="ECO:0000256" key="8">
    <source>
        <dbReference type="ARBA" id="ARBA00023004"/>
    </source>
</evidence>
<keyword evidence="6 12" id="KW-1133">Transmembrane helix</keyword>
<evidence type="ECO:0000259" key="13">
    <source>
        <dbReference type="Pfam" id="PF00487"/>
    </source>
</evidence>
<dbReference type="InterPro" id="IPR015876">
    <property type="entry name" value="Acyl-CoA_DS"/>
</dbReference>
<evidence type="ECO:0000256" key="3">
    <source>
        <dbReference type="ARBA" id="ARBA00022516"/>
    </source>
</evidence>
<evidence type="ECO:0000256" key="4">
    <source>
        <dbReference type="ARBA" id="ARBA00022692"/>
    </source>
</evidence>
<keyword evidence="3" id="KW-0444">Lipid biosynthesis</keyword>
<dbReference type="RefSeq" id="WP_153420404.1">
    <property type="nucleotide sequence ID" value="NZ_WFLM01000003.1"/>
</dbReference>
<evidence type="ECO:0000256" key="5">
    <source>
        <dbReference type="ARBA" id="ARBA00022832"/>
    </source>
</evidence>
<proteinExistence type="inferred from homology"/>
<feature type="domain" description="Fatty acid desaturase" evidence="13">
    <location>
        <begin position="37"/>
        <end position="266"/>
    </location>
</feature>
<dbReference type="AlphaFoldDB" id="A0A6N6VTX4"/>
<organism evidence="14 15">
    <name type="scientific">Silvanigrella paludirubra</name>
    <dbReference type="NCBI Taxonomy" id="2499159"/>
    <lineage>
        <taxon>Bacteria</taxon>
        <taxon>Pseudomonadati</taxon>
        <taxon>Bdellovibrionota</taxon>
        <taxon>Oligoflexia</taxon>
        <taxon>Silvanigrellales</taxon>
        <taxon>Silvanigrellaceae</taxon>
        <taxon>Silvanigrella</taxon>
    </lineage>
</organism>
<comment type="subcellular location">
    <subcellularLocation>
        <location evidence="1">Membrane</location>
        <topology evidence="1">Multi-pass membrane protein</topology>
    </subcellularLocation>
</comment>
<name>A0A6N6VTX4_9BACT</name>
<evidence type="ECO:0000313" key="15">
    <source>
        <dbReference type="Proteomes" id="UP000437748"/>
    </source>
</evidence>
<evidence type="ECO:0000256" key="1">
    <source>
        <dbReference type="ARBA" id="ARBA00004141"/>
    </source>
</evidence>
<dbReference type="PANTHER" id="PTHR11351:SF31">
    <property type="entry name" value="DESATURASE 1, ISOFORM A-RELATED"/>
    <property type="match status" value="1"/>
</dbReference>
<accession>A0A6N6VTX4</accession>
<dbReference type="Proteomes" id="UP000437748">
    <property type="component" value="Unassembled WGS sequence"/>
</dbReference>
<dbReference type="GO" id="GO:0016020">
    <property type="term" value="C:membrane"/>
    <property type="evidence" value="ECO:0007669"/>
    <property type="project" value="UniProtKB-SubCell"/>
</dbReference>
<dbReference type="EMBL" id="WFLM01000003">
    <property type="protein sequence ID" value="KAB8039006.1"/>
    <property type="molecule type" value="Genomic_DNA"/>
</dbReference>
<reference evidence="14 15" key="1">
    <citation type="submission" date="2019-10" db="EMBL/GenBank/DDBJ databases">
        <title>New species of Slilvanegrellaceae.</title>
        <authorList>
            <person name="Pitt A."/>
            <person name="Hahn M.W."/>
        </authorList>
    </citation>
    <scope>NUCLEOTIDE SEQUENCE [LARGE SCALE GENOMIC DNA]</scope>
    <source>
        <strain evidence="14 15">SP-Ram-0.45-NSY-1</strain>
    </source>
</reference>
<keyword evidence="5" id="KW-0276">Fatty acid metabolism</keyword>
<evidence type="ECO:0000256" key="11">
    <source>
        <dbReference type="ARBA" id="ARBA00023160"/>
    </source>
</evidence>
<evidence type="ECO:0000256" key="10">
    <source>
        <dbReference type="ARBA" id="ARBA00023136"/>
    </source>
</evidence>
<evidence type="ECO:0000256" key="2">
    <source>
        <dbReference type="ARBA" id="ARBA00008749"/>
    </source>
</evidence>
<dbReference type="CDD" id="cd03505">
    <property type="entry name" value="Delta9-FADS-like"/>
    <property type="match status" value="1"/>
</dbReference>
<sequence length="319" mass="36963">MKLRESSNIVKFNWRNFIWITGVHVIALSLCWFFFTWQAFIVFLVMHYLAGMVGITFGFHRLLAHKGFQATKPIEYFAAFCGTLACQGGPISWIGQHRVHHAYSDKPEDPHDMNKGFWHSHIGFIFNRRADLNSIEEVSHYCPDIAKNKFYQFLENNMILIQIVVGFSIMALGGVLGSAPGFDWYSAISFTVWGVFVRLVSGYHVTWFVNSATHKWGSRPNNTNDDSRNNWWVGILAFGEGWHNNHHAQPRAARHGWEWWQFDQTWIMISILKAFRQVKNIKLPVRPNTKVNSLENPIENLNNNHSILNPKKIHQNKAV</sequence>
<feature type="transmembrane region" description="Helical" evidence="12">
    <location>
        <begin position="41"/>
        <end position="63"/>
    </location>
</feature>
<gene>
    <name evidence="14" type="ORF">GCL60_09110</name>
</gene>
<comment type="caution">
    <text evidence="14">The sequence shown here is derived from an EMBL/GenBank/DDBJ whole genome shotgun (WGS) entry which is preliminary data.</text>
</comment>
<dbReference type="Pfam" id="PF00487">
    <property type="entry name" value="FA_desaturase"/>
    <property type="match status" value="1"/>
</dbReference>
<keyword evidence="15" id="KW-1185">Reference proteome</keyword>
<dbReference type="GO" id="GO:0016717">
    <property type="term" value="F:oxidoreductase activity, acting on paired donors, with oxidation of a pair of donors resulting in the reduction of molecular oxygen to two molecules of water"/>
    <property type="evidence" value="ECO:0007669"/>
    <property type="project" value="InterPro"/>
</dbReference>
<keyword evidence="11" id="KW-0275">Fatty acid biosynthesis</keyword>
<comment type="similarity">
    <text evidence="2">Belongs to the fatty acid desaturase type 2 family.</text>
</comment>
<evidence type="ECO:0000256" key="12">
    <source>
        <dbReference type="SAM" id="Phobius"/>
    </source>
</evidence>
<dbReference type="PANTHER" id="PTHR11351">
    <property type="entry name" value="ACYL-COA DESATURASE"/>
    <property type="match status" value="1"/>
</dbReference>
<protein>
    <submittedName>
        <fullName evidence="14">Acyl-CoA desaturase</fullName>
    </submittedName>
</protein>
<evidence type="ECO:0000256" key="9">
    <source>
        <dbReference type="ARBA" id="ARBA00023098"/>
    </source>
</evidence>
<evidence type="ECO:0000256" key="7">
    <source>
        <dbReference type="ARBA" id="ARBA00023002"/>
    </source>
</evidence>
<keyword evidence="10 12" id="KW-0472">Membrane</keyword>
<dbReference type="OrthoDB" id="5298118at2"/>
<evidence type="ECO:0000313" key="14">
    <source>
        <dbReference type="EMBL" id="KAB8039006.1"/>
    </source>
</evidence>
<dbReference type="InterPro" id="IPR005804">
    <property type="entry name" value="FA_desaturase_dom"/>
</dbReference>
<dbReference type="GO" id="GO:0006633">
    <property type="term" value="P:fatty acid biosynthetic process"/>
    <property type="evidence" value="ECO:0007669"/>
    <property type="project" value="UniProtKB-KW"/>
</dbReference>
<evidence type="ECO:0000256" key="6">
    <source>
        <dbReference type="ARBA" id="ARBA00022989"/>
    </source>
</evidence>
<feature type="transmembrane region" description="Helical" evidence="12">
    <location>
        <begin position="12"/>
        <end position="35"/>
    </location>
</feature>